<dbReference type="InterPro" id="IPR056773">
    <property type="entry name" value="WHD_ORC2"/>
</dbReference>
<dbReference type="GO" id="GO:0006260">
    <property type="term" value="P:DNA replication"/>
    <property type="evidence" value="ECO:0007669"/>
    <property type="project" value="UniProtKB-UniRule"/>
</dbReference>
<dbReference type="AlphaFoldDB" id="A0A167XWX4"/>
<comment type="similarity">
    <text evidence="2 5">Belongs to the ORC2 family.</text>
</comment>
<sequence length="564" mass="63234">MKRKQSDVEEQQSVDTPASRRSTRARATATPTASADTAAVPTESARGKGADIAGTPITPSRKRNASQKEHVATPASTSKSRQQPATPVVKDSAACTPRQLKKNKVLFVNAEGNTASSPSVIRNADRSAKRKSVRALVEPTDDDVWDGGDKLAQEIWEEAMEDDNGERDGDDEAVDTMQTTSLAPNENMPPQLGDVDITTTTPAKRKERLRAPRSRRSPTPEGNLPPHERYFFQNRPGPVQTSNNTLRGMNLLTHEEYFDLTGKHVDNHEEGRKFLFELHERSYAQWDFELSENFSVCLYGYGSKRTLVRKFATWLYQRDTFKPPSIVIVNGYRLGTSIRGIFATIVEAIYGAENMPSKLGTQPSEVLEVIRAAMQDPALRKPITVMINSVDAPPLRRSVHQSLLARLAHIPSIRLLVTADTPNFPLLWDVSLREQFNFVYHDCTTFEPFTEEVNVVDEVNSLLGRRLDGWVQGLSDEEEGEPGAARRNQIMGEEDKAFVSWRVMYIKAMEEFISSSEMMFRTQLKEFIDHQMVISKTDASGLETLGVPLSREEMEAVLEESMMD</sequence>
<gene>
    <name evidence="9" type="ORF">AAP_03669</name>
</gene>
<keyword evidence="4 5" id="KW-0539">Nucleus</keyword>
<comment type="subunit">
    <text evidence="5">Component of the origin recognition complex (ORC).</text>
</comment>
<dbReference type="OrthoDB" id="346673at2759"/>
<dbReference type="PANTHER" id="PTHR14052:SF0">
    <property type="entry name" value="ORIGIN RECOGNITION COMPLEX SUBUNIT 2"/>
    <property type="match status" value="1"/>
</dbReference>
<feature type="domain" description="Origin recognition complex subunit 2 RecA-like" evidence="7">
    <location>
        <begin position="273"/>
        <end position="443"/>
    </location>
</feature>
<evidence type="ECO:0000259" key="7">
    <source>
        <dbReference type="Pfam" id="PF04084"/>
    </source>
</evidence>
<dbReference type="EMBL" id="AZGZ01000016">
    <property type="protein sequence ID" value="KZZ90574.1"/>
    <property type="molecule type" value="Genomic_DNA"/>
</dbReference>
<dbReference type="Pfam" id="PF24882">
    <property type="entry name" value="WHD_ORC2"/>
    <property type="match status" value="1"/>
</dbReference>
<feature type="domain" description="Origin recognition complex subunit 2 winged-helix" evidence="8">
    <location>
        <begin position="499"/>
        <end position="553"/>
    </location>
</feature>
<feature type="compositionally biased region" description="Polar residues" evidence="6">
    <location>
        <begin position="74"/>
        <end position="85"/>
    </location>
</feature>
<evidence type="ECO:0000259" key="8">
    <source>
        <dbReference type="Pfam" id="PF24882"/>
    </source>
</evidence>
<evidence type="ECO:0000256" key="2">
    <source>
        <dbReference type="ARBA" id="ARBA00007421"/>
    </source>
</evidence>
<evidence type="ECO:0000256" key="3">
    <source>
        <dbReference type="ARBA" id="ARBA00022705"/>
    </source>
</evidence>
<comment type="function">
    <text evidence="5">Component of the origin recognition complex (ORC) that binds origins of replication. DNA-binding is ATP-dependent. ORC is required to assemble the pre-replication complex necessary to initiate DNA replication.</text>
</comment>
<comment type="subcellular location">
    <subcellularLocation>
        <location evidence="1 5">Nucleus</location>
    </subcellularLocation>
</comment>
<name>A0A167XWX4_9EURO</name>
<evidence type="ECO:0000256" key="4">
    <source>
        <dbReference type="ARBA" id="ARBA00023242"/>
    </source>
</evidence>
<dbReference type="Pfam" id="PF04084">
    <property type="entry name" value="RecA-like_ORC2"/>
    <property type="match status" value="1"/>
</dbReference>
<dbReference type="InterPro" id="IPR056772">
    <property type="entry name" value="RecA-like_ORC2"/>
</dbReference>
<evidence type="ECO:0000256" key="1">
    <source>
        <dbReference type="ARBA" id="ARBA00004123"/>
    </source>
</evidence>
<evidence type="ECO:0000313" key="10">
    <source>
        <dbReference type="Proteomes" id="UP000242877"/>
    </source>
</evidence>
<protein>
    <recommendedName>
        <fullName evidence="5">Origin recognition complex subunit 2</fullName>
    </recommendedName>
</protein>
<accession>A0A167XWX4</accession>
<keyword evidence="3 5" id="KW-0235">DNA replication</keyword>
<evidence type="ECO:0000256" key="6">
    <source>
        <dbReference type="SAM" id="MobiDB-lite"/>
    </source>
</evidence>
<comment type="caution">
    <text evidence="9">The sequence shown here is derived from an EMBL/GenBank/DDBJ whole genome shotgun (WGS) entry which is preliminary data.</text>
</comment>
<dbReference type="GO" id="GO:0003688">
    <property type="term" value="F:DNA replication origin binding"/>
    <property type="evidence" value="ECO:0007669"/>
    <property type="project" value="UniProtKB-UniRule"/>
</dbReference>
<dbReference type="GO" id="GO:0005664">
    <property type="term" value="C:nuclear origin of replication recognition complex"/>
    <property type="evidence" value="ECO:0007669"/>
    <property type="project" value="UniProtKB-UniRule"/>
</dbReference>
<feature type="region of interest" description="Disordered" evidence="6">
    <location>
        <begin position="180"/>
        <end position="237"/>
    </location>
</feature>
<organism evidence="9 10">
    <name type="scientific">Ascosphaera apis ARSEF 7405</name>
    <dbReference type="NCBI Taxonomy" id="392613"/>
    <lineage>
        <taxon>Eukaryota</taxon>
        <taxon>Fungi</taxon>
        <taxon>Dikarya</taxon>
        <taxon>Ascomycota</taxon>
        <taxon>Pezizomycotina</taxon>
        <taxon>Eurotiomycetes</taxon>
        <taxon>Eurotiomycetidae</taxon>
        <taxon>Onygenales</taxon>
        <taxon>Ascosphaeraceae</taxon>
        <taxon>Ascosphaera</taxon>
    </lineage>
</organism>
<dbReference type="PANTHER" id="PTHR14052">
    <property type="entry name" value="ORIGIN RECOGNITION COMPLEX SUBUNIT 2"/>
    <property type="match status" value="1"/>
</dbReference>
<feature type="region of interest" description="Disordered" evidence="6">
    <location>
        <begin position="1"/>
        <end position="97"/>
    </location>
</feature>
<proteinExistence type="inferred from homology"/>
<evidence type="ECO:0000256" key="5">
    <source>
        <dbReference type="RuleBase" id="RU368084"/>
    </source>
</evidence>
<dbReference type="InterPro" id="IPR007220">
    <property type="entry name" value="ORC2"/>
</dbReference>
<dbReference type="Proteomes" id="UP000242877">
    <property type="component" value="Unassembled WGS sequence"/>
</dbReference>
<dbReference type="VEuPathDB" id="FungiDB:AAP_03669"/>
<feature type="compositionally biased region" description="Low complexity" evidence="6">
    <location>
        <begin position="15"/>
        <end position="39"/>
    </location>
</feature>
<reference evidence="9 10" key="1">
    <citation type="journal article" date="2016" name="Genome Biol. Evol.">
        <title>Divergent and convergent evolution of fungal pathogenicity.</title>
        <authorList>
            <person name="Shang Y."/>
            <person name="Xiao G."/>
            <person name="Zheng P."/>
            <person name="Cen K."/>
            <person name="Zhan S."/>
            <person name="Wang C."/>
        </authorList>
    </citation>
    <scope>NUCLEOTIDE SEQUENCE [LARGE SCALE GENOMIC DNA]</scope>
    <source>
        <strain evidence="9 10">ARSEF 7405</strain>
    </source>
</reference>
<feature type="compositionally biased region" description="Basic residues" evidence="6">
    <location>
        <begin position="203"/>
        <end position="216"/>
    </location>
</feature>
<evidence type="ECO:0000313" key="9">
    <source>
        <dbReference type="EMBL" id="KZZ90574.1"/>
    </source>
</evidence>
<keyword evidence="10" id="KW-1185">Reference proteome</keyword>